<evidence type="ECO:0000313" key="1">
    <source>
        <dbReference type="EMBL" id="JAD28412.1"/>
    </source>
</evidence>
<reference evidence="1" key="2">
    <citation type="journal article" date="2015" name="Data Brief">
        <title>Shoot transcriptome of the giant reed, Arundo donax.</title>
        <authorList>
            <person name="Barrero R.A."/>
            <person name="Guerrero F.D."/>
            <person name="Moolhuijzen P."/>
            <person name="Goolsby J.A."/>
            <person name="Tidwell J."/>
            <person name="Bellgard S.E."/>
            <person name="Bellgard M.I."/>
        </authorList>
    </citation>
    <scope>NUCLEOTIDE SEQUENCE</scope>
    <source>
        <tissue evidence="1">Shoot tissue taken approximately 20 cm above the soil surface</tissue>
    </source>
</reference>
<name>A0A0A8Z0M7_ARUDO</name>
<organism evidence="1">
    <name type="scientific">Arundo donax</name>
    <name type="common">Giant reed</name>
    <name type="synonym">Donax arundinaceus</name>
    <dbReference type="NCBI Taxonomy" id="35708"/>
    <lineage>
        <taxon>Eukaryota</taxon>
        <taxon>Viridiplantae</taxon>
        <taxon>Streptophyta</taxon>
        <taxon>Embryophyta</taxon>
        <taxon>Tracheophyta</taxon>
        <taxon>Spermatophyta</taxon>
        <taxon>Magnoliopsida</taxon>
        <taxon>Liliopsida</taxon>
        <taxon>Poales</taxon>
        <taxon>Poaceae</taxon>
        <taxon>PACMAD clade</taxon>
        <taxon>Arundinoideae</taxon>
        <taxon>Arundineae</taxon>
        <taxon>Arundo</taxon>
    </lineage>
</organism>
<reference evidence="1" key="1">
    <citation type="submission" date="2014-09" db="EMBL/GenBank/DDBJ databases">
        <authorList>
            <person name="Magalhaes I.L.F."/>
            <person name="Oliveira U."/>
            <person name="Santos F.R."/>
            <person name="Vidigal T.H.D.A."/>
            <person name="Brescovit A.D."/>
            <person name="Santos A.J."/>
        </authorList>
    </citation>
    <scope>NUCLEOTIDE SEQUENCE</scope>
    <source>
        <tissue evidence="1">Shoot tissue taken approximately 20 cm above the soil surface</tissue>
    </source>
</reference>
<protein>
    <submittedName>
        <fullName evidence="1">Uncharacterized protein</fullName>
    </submittedName>
</protein>
<proteinExistence type="predicted"/>
<sequence>MLRPKQQNLPLHTPCTNAKFYPFVSMLKFTLLTNTLLKSESLPSYKQ</sequence>
<dbReference type="AlphaFoldDB" id="A0A0A8Z0M7"/>
<accession>A0A0A8Z0M7</accession>
<dbReference type="EMBL" id="GBRH01269483">
    <property type="protein sequence ID" value="JAD28412.1"/>
    <property type="molecule type" value="Transcribed_RNA"/>
</dbReference>